<sequence length="455" mass="48577">MILTRRGFAGRAALGLGLSLLPGVVLAQAVGTGGKLDYIDLAKRSARWIDASAQQDAAGAVRWPADPLTPDALSPSLYSGSAGIVAFFTALGRYSSEPVWLDKARKGARGLIADAAVPGSDLDAGLYTGRAGLVHVLADLHKATGEAEWLGAAKQIAHDIVRGAQDAPGGVEWSDSPDIVSGGSGVGLVLLRYGREWNDPVLIEAAEKTGRRLIALGEPAPVGVLWRASRESGLNFPNFSHGTAGVAYYLAELHQATGKPEYLKAALDGAAYLDSIAARKDGGALIFHREDGGLDRFYVGWCHGPAGTARLFYKMHQITRDPAHAAWVDALTTGLKHTGAPLQPSAGYWNNVSQCCGNAGIAQHYIDLTRYWRTEATTGAIEPIIGDTLRRATRDGERLSWLQAEHRTQPENLVAQTGLMQGASGLGLLFLQLHALEQDKPWEFPLPDTPFRTLI</sequence>
<feature type="chain" id="PRO_5046917214" description="Lanthionine synthetase" evidence="1">
    <location>
        <begin position="28"/>
        <end position="455"/>
    </location>
</feature>
<dbReference type="SMART" id="SM01260">
    <property type="entry name" value="LANC_like"/>
    <property type="match status" value="1"/>
</dbReference>
<dbReference type="CDD" id="cd04434">
    <property type="entry name" value="LanC_like"/>
    <property type="match status" value="1"/>
</dbReference>
<keyword evidence="1" id="KW-0732">Signal</keyword>
<evidence type="ECO:0000313" key="3">
    <source>
        <dbReference type="Proteomes" id="UP000824334"/>
    </source>
</evidence>
<dbReference type="InterPro" id="IPR007822">
    <property type="entry name" value="LANC-like"/>
</dbReference>
<name>A0ABX8TJ74_9CAUL</name>
<dbReference type="GeneID" id="94374452"/>
<organism evidence="2 3">
    <name type="scientific">Brevundimonas nasdae</name>
    <dbReference type="NCBI Taxonomy" id="172043"/>
    <lineage>
        <taxon>Bacteria</taxon>
        <taxon>Pseudomonadati</taxon>
        <taxon>Pseudomonadota</taxon>
        <taxon>Alphaproteobacteria</taxon>
        <taxon>Caulobacterales</taxon>
        <taxon>Caulobacteraceae</taxon>
        <taxon>Brevundimonas</taxon>
    </lineage>
</organism>
<feature type="signal peptide" evidence="1">
    <location>
        <begin position="1"/>
        <end position="27"/>
    </location>
</feature>
<dbReference type="Proteomes" id="UP000824334">
    <property type="component" value="Chromosome"/>
</dbReference>
<gene>
    <name evidence="2" type="ORF">KWG56_04180</name>
</gene>
<keyword evidence="3" id="KW-1185">Reference proteome</keyword>
<dbReference type="EMBL" id="CP080034">
    <property type="protein sequence ID" value="QYC11211.1"/>
    <property type="molecule type" value="Genomic_DNA"/>
</dbReference>
<dbReference type="Pfam" id="PF05147">
    <property type="entry name" value="LANC_like"/>
    <property type="match status" value="1"/>
</dbReference>
<evidence type="ECO:0000256" key="1">
    <source>
        <dbReference type="SAM" id="SignalP"/>
    </source>
</evidence>
<reference evidence="2 3" key="1">
    <citation type="submission" date="2021-07" db="EMBL/GenBank/DDBJ databases">
        <title>Isolation and characterization of bacteria from a gold mining with a capacity of golden bioaccumulation.</title>
        <authorList>
            <person name="Yang X.J."/>
        </authorList>
    </citation>
    <scope>NUCLEOTIDE SEQUENCE [LARGE SCALE GENOMIC DNA]</scope>
    <source>
        <strain evidence="2 3">Au29</strain>
    </source>
</reference>
<accession>A0ABX8TJ74</accession>
<dbReference type="RefSeq" id="WP_219353842.1">
    <property type="nucleotide sequence ID" value="NZ_CP080034.1"/>
</dbReference>
<proteinExistence type="predicted"/>
<protein>
    <recommendedName>
        <fullName evidence="4">Lanthionine synthetase</fullName>
    </recommendedName>
</protein>
<evidence type="ECO:0008006" key="4">
    <source>
        <dbReference type="Google" id="ProtNLM"/>
    </source>
</evidence>
<evidence type="ECO:0000313" key="2">
    <source>
        <dbReference type="EMBL" id="QYC11211.1"/>
    </source>
</evidence>